<accession>A0A2P2K475</accession>
<reference evidence="1" key="1">
    <citation type="submission" date="2018-02" db="EMBL/GenBank/DDBJ databases">
        <title>Rhizophora mucronata_Transcriptome.</title>
        <authorList>
            <person name="Meera S.P."/>
            <person name="Sreeshan A."/>
            <person name="Augustine A."/>
        </authorList>
    </citation>
    <scope>NUCLEOTIDE SEQUENCE</scope>
    <source>
        <tissue evidence="1">Leaf</tissue>
    </source>
</reference>
<dbReference type="EMBL" id="GGEC01020048">
    <property type="protein sequence ID" value="MBX00532.1"/>
    <property type="molecule type" value="Transcribed_RNA"/>
</dbReference>
<sequence length="181" mass="21095">MSKTKAMEHLFDAVNIDPTRILQQTVCYDHQNSLTYSVAWGYSIQVFEGNEFLPDLLYLQRTFVPWRRSTAIDFSHYMFNTREYPRHPCKRPAVFFVGSVISSENGILSNYTRHNIEDCPRANAIKNLKYIEVFSHKLELDTEQMMIPPRRQCCDVSSVFKESMVISIRQCGSSELISMHL</sequence>
<protein>
    <submittedName>
        <fullName evidence="1">Uncharacterized protein</fullName>
    </submittedName>
</protein>
<dbReference type="Pfam" id="PF04646">
    <property type="entry name" value="DUF604"/>
    <property type="match status" value="1"/>
</dbReference>
<dbReference type="PANTHER" id="PTHR10811">
    <property type="entry name" value="FRINGE-RELATED"/>
    <property type="match status" value="1"/>
</dbReference>
<dbReference type="AlphaFoldDB" id="A0A2P2K475"/>
<proteinExistence type="predicted"/>
<name>A0A2P2K475_RHIMU</name>
<dbReference type="InterPro" id="IPR006740">
    <property type="entry name" value="DUF604"/>
</dbReference>
<evidence type="ECO:0000313" key="1">
    <source>
        <dbReference type="EMBL" id="MBX00532.1"/>
    </source>
</evidence>
<organism evidence="1">
    <name type="scientific">Rhizophora mucronata</name>
    <name type="common">Asiatic mangrove</name>
    <dbReference type="NCBI Taxonomy" id="61149"/>
    <lineage>
        <taxon>Eukaryota</taxon>
        <taxon>Viridiplantae</taxon>
        <taxon>Streptophyta</taxon>
        <taxon>Embryophyta</taxon>
        <taxon>Tracheophyta</taxon>
        <taxon>Spermatophyta</taxon>
        <taxon>Magnoliopsida</taxon>
        <taxon>eudicotyledons</taxon>
        <taxon>Gunneridae</taxon>
        <taxon>Pentapetalae</taxon>
        <taxon>rosids</taxon>
        <taxon>fabids</taxon>
        <taxon>Malpighiales</taxon>
        <taxon>Rhizophoraceae</taxon>
        <taxon>Rhizophora</taxon>
    </lineage>
</organism>